<dbReference type="EMBL" id="BPLQ01014297">
    <property type="protein sequence ID" value="GIY78971.1"/>
    <property type="molecule type" value="Genomic_DNA"/>
</dbReference>
<name>A0AAV4W900_9ARAC</name>
<dbReference type="Proteomes" id="UP001054837">
    <property type="component" value="Unassembled WGS sequence"/>
</dbReference>
<keyword evidence="2" id="KW-1185">Reference proteome</keyword>
<dbReference type="AlphaFoldDB" id="A0AAV4W900"/>
<evidence type="ECO:0000313" key="2">
    <source>
        <dbReference type="Proteomes" id="UP001054837"/>
    </source>
</evidence>
<gene>
    <name evidence="1" type="ORF">CDAR_246291</name>
</gene>
<accession>A0AAV4W900</accession>
<organism evidence="1 2">
    <name type="scientific">Caerostris darwini</name>
    <dbReference type="NCBI Taxonomy" id="1538125"/>
    <lineage>
        <taxon>Eukaryota</taxon>
        <taxon>Metazoa</taxon>
        <taxon>Ecdysozoa</taxon>
        <taxon>Arthropoda</taxon>
        <taxon>Chelicerata</taxon>
        <taxon>Arachnida</taxon>
        <taxon>Araneae</taxon>
        <taxon>Araneomorphae</taxon>
        <taxon>Entelegynae</taxon>
        <taxon>Araneoidea</taxon>
        <taxon>Araneidae</taxon>
        <taxon>Caerostris</taxon>
    </lineage>
</organism>
<reference evidence="1 2" key="1">
    <citation type="submission" date="2021-06" db="EMBL/GenBank/DDBJ databases">
        <title>Caerostris darwini draft genome.</title>
        <authorList>
            <person name="Kono N."/>
            <person name="Arakawa K."/>
        </authorList>
    </citation>
    <scope>NUCLEOTIDE SEQUENCE [LARGE SCALE GENOMIC DNA]</scope>
</reference>
<sequence>MSPLHHALVEFVPFFKDARLFCHDRAFGISALSTLHLLRFVGVIAFGHECPLTCSLSSYQEERRVGRVTLLMAKKKKEKGSWNHAQVCHLVSLTNTPIWDMDVGVGGLEMMDQSFEQDRMFLMTS</sequence>
<comment type="caution">
    <text evidence="1">The sequence shown here is derived from an EMBL/GenBank/DDBJ whole genome shotgun (WGS) entry which is preliminary data.</text>
</comment>
<protein>
    <submittedName>
        <fullName evidence="1">Uncharacterized protein</fullName>
    </submittedName>
</protein>
<proteinExistence type="predicted"/>
<evidence type="ECO:0000313" key="1">
    <source>
        <dbReference type="EMBL" id="GIY78971.1"/>
    </source>
</evidence>